<dbReference type="Proteomes" id="UP001589775">
    <property type="component" value="Unassembled WGS sequence"/>
</dbReference>
<comment type="caution">
    <text evidence="2">The sequence shown here is derived from an EMBL/GenBank/DDBJ whole genome shotgun (WGS) entry which is preliminary data.</text>
</comment>
<sequence>MHTDAGRDRDDEARALGEAVAAIYRRADAAMRDLPIYNSALSVAALGFREVDGVVLGIVVTPWFMNLVRVPPPGEAALPPGTGVPRALPVGVLDFTVAMLDGVGTIESCSLVSPMYDFVDQQQAEATALAALAVVLAPPENTVSSAAGQQTADSTGSTSPDTAAPPSLDRRRFLRGALAERRP</sequence>
<accession>A0ABV6EM74</accession>
<organism evidence="2 3">
    <name type="scientific">Rhodopseudomonas telluris</name>
    <dbReference type="NCBI Taxonomy" id="644215"/>
    <lineage>
        <taxon>Bacteria</taxon>
        <taxon>Pseudomonadati</taxon>
        <taxon>Pseudomonadota</taxon>
        <taxon>Alphaproteobacteria</taxon>
        <taxon>Hyphomicrobiales</taxon>
        <taxon>Nitrobacteraceae</taxon>
        <taxon>Rhodopseudomonas</taxon>
    </lineage>
</organism>
<name>A0ABV6EM74_9BRAD</name>
<feature type="compositionally biased region" description="Polar residues" evidence="1">
    <location>
        <begin position="143"/>
        <end position="161"/>
    </location>
</feature>
<gene>
    <name evidence="2" type="primary">hybE</name>
    <name evidence="2" type="ORF">ACFFJ6_02515</name>
</gene>
<dbReference type="InterPro" id="IPR038530">
    <property type="entry name" value="NiFe-hyd_HybE_sf"/>
</dbReference>
<feature type="region of interest" description="Disordered" evidence="1">
    <location>
        <begin position="143"/>
        <end position="183"/>
    </location>
</feature>
<dbReference type="Gene3D" id="3.30.1460.40">
    <property type="entry name" value="[NiFe]-hydrogenase assembly chaperone, HybE"/>
    <property type="match status" value="1"/>
</dbReference>
<dbReference type="NCBIfam" id="TIGR03993">
    <property type="entry name" value="hydrog_HybE"/>
    <property type="match status" value="1"/>
</dbReference>
<evidence type="ECO:0000313" key="2">
    <source>
        <dbReference type="EMBL" id="MFC0239318.1"/>
    </source>
</evidence>
<reference evidence="2 3" key="1">
    <citation type="submission" date="2024-09" db="EMBL/GenBank/DDBJ databases">
        <authorList>
            <person name="Sun Q."/>
            <person name="Mori K."/>
        </authorList>
    </citation>
    <scope>NUCLEOTIDE SEQUENCE [LARGE SCALE GENOMIC DNA]</scope>
    <source>
        <strain evidence="2 3">KCTC 23279</strain>
    </source>
</reference>
<evidence type="ECO:0000256" key="1">
    <source>
        <dbReference type="SAM" id="MobiDB-lite"/>
    </source>
</evidence>
<keyword evidence="3" id="KW-1185">Reference proteome</keyword>
<protein>
    <submittedName>
        <fullName evidence="2">[NiFe]-hydrogenase assembly chaperone HybE</fullName>
    </submittedName>
</protein>
<dbReference type="Pfam" id="PF11939">
    <property type="entry name" value="NiFe-hyd_HybE"/>
    <property type="match status" value="1"/>
</dbReference>
<proteinExistence type="predicted"/>
<dbReference type="EMBL" id="JBHLWM010000001">
    <property type="protein sequence ID" value="MFC0239318.1"/>
    <property type="molecule type" value="Genomic_DNA"/>
</dbReference>
<evidence type="ECO:0000313" key="3">
    <source>
        <dbReference type="Proteomes" id="UP001589775"/>
    </source>
</evidence>
<dbReference type="InterPro" id="IPR023994">
    <property type="entry name" value="NiFe-hyd_HybE"/>
</dbReference>